<reference evidence="3" key="1">
    <citation type="submission" date="2020-04" db="EMBL/GenBank/DDBJ databases">
        <authorList>
            <person name="Alioto T."/>
            <person name="Alioto T."/>
            <person name="Gomez Garrido J."/>
        </authorList>
    </citation>
    <scope>NUCLEOTIDE SEQUENCE</scope>
    <source>
        <strain evidence="3">A484AB</strain>
    </source>
</reference>
<gene>
    <name evidence="3" type="ORF">PACLA_8A088114</name>
</gene>
<dbReference type="GO" id="GO:0003887">
    <property type="term" value="F:DNA-directed DNA polymerase activity"/>
    <property type="evidence" value="ECO:0007669"/>
    <property type="project" value="UniProtKB-EC"/>
</dbReference>
<dbReference type="Proteomes" id="UP001152795">
    <property type="component" value="Unassembled WGS sequence"/>
</dbReference>
<accession>A0A6S7JGP2</accession>
<dbReference type="AlphaFoldDB" id="A0A6S7JGP2"/>
<evidence type="ECO:0000259" key="2">
    <source>
        <dbReference type="Pfam" id="PF14260"/>
    </source>
</evidence>
<comment type="caution">
    <text evidence="3">The sequence shown here is derived from an EMBL/GenBank/DDBJ whole genome shotgun (WGS) entry which is preliminary data.</text>
</comment>
<comment type="catalytic activity">
    <reaction evidence="1">
        <text>DNA(n) + a 2'-deoxyribonucleoside 5'-triphosphate = DNA(n+1) + diphosphate</text>
        <dbReference type="Rhea" id="RHEA:22508"/>
        <dbReference type="Rhea" id="RHEA-COMP:17339"/>
        <dbReference type="Rhea" id="RHEA-COMP:17340"/>
        <dbReference type="ChEBI" id="CHEBI:33019"/>
        <dbReference type="ChEBI" id="CHEBI:61560"/>
        <dbReference type="ChEBI" id="CHEBI:173112"/>
        <dbReference type="EC" id="2.7.7.7"/>
    </reaction>
</comment>
<evidence type="ECO:0000256" key="1">
    <source>
        <dbReference type="ARBA" id="ARBA00049244"/>
    </source>
</evidence>
<keyword evidence="4" id="KW-1185">Reference proteome</keyword>
<sequence>AVCKHCKPQESLFYQKEIASLNYLEEKFSRLWTQCQECQGSLHHDVLCTSRDCPIFYMRKKTKKDLVDQHKVVARFGNCSW</sequence>
<evidence type="ECO:0000313" key="3">
    <source>
        <dbReference type="EMBL" id="CAB4029978.1"/>
    </source>
</evidence>
<dbReference type="OrthoDB" id="2414538at2759"/>
<name>A0A6S7JGP2_PARCT</name>
<dbReference type="InterPro" id="IPR025687">
    <property type="entry name" value="Znf-C4pol"/>
</dbReference>
<dbReference type="EMBL" id="CACRXK020016534">
    <property type="protein sequence ID" value="CAB4029978.1"/>
    <property type="molecule type" value="Genomic_DNA"/>
</dbReference>
<dbReference type="Pfam" id="PF14260">
    <property type="entry name" value="zf-C4pol"/>
    <property type="match status" value="1"/>
</dbReference>
<feature type="non-terminal residue" evidence="3">
    <location>
        <position position="81"/>
    </location>
</feature>
<feature type="domain" description="C4-type zinc-finger of DNA polymerase delta" evidence="2">
    <location>
        <begin position="1"/>
        <end position="59"/>
    </location>
</feature>
<protein>
    <submittedName>
        <fullName evidence="3">DNA polymerase delta catalytic subunit-like</fullName>
    </submittedName>
</protein>
<evidence type="ECO:0000313" key="4">
    <source>
        <dbReference type="Proteomes" id="UP001152795"/>
    </source>
</evidence>
<proteinExistence type="predicted"/>
<organism evidence="3 4">
    <name type="scientific">Paramuricea clavata</name>
    <name type="common">Red gorgonian</name>
    <name type="synonym">Violescent sea-whip</name>
    <dbReference type="NCBI Taxonomy" id="317549"/>
    <lineage>
        <taxon>Eukaryota</taxon>
        <taxon>Metazoa</taxon>
        <taxon>Cnidaria</taxon>
        <taxon>Anthozoa</taxon>
        <taxon>Octocorallia</taxon>
        <taxon>Malacalcyonacea</taxon>
        <taxon>Plexauridae</taxon>
        <taxon>Paramuricea</taxon>
    </lineage>
</organism>